<gene>
    <name evidence="2" type="ORF">FJTKL_10149</name>
</gene>
<dbReference type="Proteomes" id="UP001600888">
    <property type="component" value="Unassembled WGS sequence"/>
</dbReference>
<dbReference type="EMBL" id="JBAWTH010000045">
    <property type="protein sequence ID" value="KAL2283023.1"/>
    <property type="molecule type" value="Genomic_DNA"/>
</dbReference>
<accession>A0ABR4EKQ4</accession>
<comment type="caution">
    <text evidence="2">The sequence shown here is derived from an EMBL/GenBank/DDBJ whole genome shotgun (WGS) entry which is preliminary data.</text>
</comment>
<proteinExistence type="predicted"/>
<name>A0ABR4EKQ4_9PEZI</name>
<sequence length="86" mass="9779">MASNQCLAQERYRAPKAKTKQNDQKGYPVSKSAAAAILHPPWYHRSTGYPSLAFSLSVPLKRSVSSLLPIQSRRIISYTHKLRRLR</sequence>
<keyword evidence="3" id="KW-1185">Reference proteome</keyword>
<evidence type="ECO:0000313" key="3">
    <source>
        <dbReference type="Proteomes" id="UP001600888"/>
    </source>
</evidence>
<protein>
    <submittedName>
        <fullName evidence="2">Uncharacterized protein</fullName>
    </submittedName>
</protein>
<reference evidence="2 3" key="1">
    <citation type="submission" date="2024-03" db="EMBL/GenBank/DDBJ databases">
        <title>A high-quality draft genome sequence of Diaporthe vaccinii, a causative agent of upright dieback and viscid rot disease in cranberry plants.</title>
        <authorList>
            <person name="Sarrasin M."/>
            <person name="Lang B.F."/>
            <person name="Burger G."/>
        </authorList>
    </citation>
    <scope>NUCLEOTIDE SEQUENCE [LARGE SCALE GENOMIC DNA]</scope>
    <source>
        <strain evidence="2 3">IS7</strain>
    </source>
</reference>
<organism evidence="2 3">
    <name type="scientific">Diaporthe vaccinii</name>
    <dbReference type="NCBI Taxonomy" id="105482"/>
    <lineage>
        <taxon>Eukaryota</taxon>
        <taxon>Fungi</taxon>
        <taxon>Dikarya</taxon>
        <taxon>Ascomycota</taxon>
        <taxon>Pezizomycotina</taxon>
        <taxon>Sordariomycetes</taxon>
        <taxon>Sordariomycetidae</taxon>
        <taxon>Diaporthales</taxon>
        <taxon>Diaporthaceae</taxon>
        <taxon>Diaporthe</taxon>
        <taxon>Diaporthe eres species complex</taxon>
    </lineage>
</organism>
<evidence type="ECO:0000256" key="1">
    <source>
        <dbReference type="SAM" id="MobiDB-lite"/>
    </source>
</evidence>
<evidence type="ECO:0000313" key="2">
    <source>
        <dbReference type="EMBL" id="KAL2283023.1"/>
    </source>
</evidence>
<feature type="region of interest" description="Disordered" evidence="1">
    <location>
        <begin position="1"/>
        <end position="28"/>
    </location>
</feature>